<name>A0AAV9ZE50_9AGAR</name>
<reference evidence="2 3" key="1">
    <citation type="journal article" date="2024" name="J Genomics">
        <title>Draft genome sequencing and assembly of Favolaschia claudopus CIRM-BRFM 2984 isolated from oak limbs.</title>
        <authorList>
            <person name="Navarro D."/>
            <person name="Drula E."/>
            <person name="Chaduli D."/>
            <person name="Cazenave R."/>
            <person name="Ahrendt S."/>
            <person name="Wang J."/>
            <person name="Lipzen A."/>
            <person name="Daum C."/>
            <person name="Barry K."/>
            <person name="Grigoriev I.V."/>
            <person name="Favel A."/>
            <person name="Rosso M.N."/>
            <person name="Martin F."/>
        </authorList>
    </citation>
    <scope>NUCLEOTIDE SEQUENCE [LARGE SCALE GENOMIC DNA]</scope>
    <source>
        <strain evidence="2 3">CIRM-BRFM 2984</strain>
    </source>
</reference>
<keyword evidence="3" id="KW-1185">Reference proteome</keyword>
<dbReference type="EMBL" id="JAWWNJ010000157">
    <property type="protein sequence ID" value="KAK6980625.1"/>
    <property type="molecule type" value="Genomic_DNA"/>
</dbReference>
<feature type="chain" id="PRO_5043709951" evidence="1">
    <location>
        <begin position="23"/>
        <end position="130"/>
    </location>
</feature>
<accession>A0AAV9ZE50</accession>
<evidence type="ECO:0000256" key="1">
    <source>
        <dbReference type="SAM" id="SignalP"/>
    </source>
</evidence>
<evidence type="ECO:0000313" key="2">
    <source>
        <dbReference type="EMBL" id="KAK6980625.1"/>
    </source>
</evidence>
<dbReference type="Proteomes" id="UP001362999">
    <property type="component" value="Unassembled WGS sequence"/>
</dbReference>
<gene>
    <name evidence="2" type="ORF">R3P38DRAFT_2808886</name>
</gene>
<evidence type="ECO:0000313" key="3">
    <source>
        <dbReference type="Proteomes" id="UP001362999"/>
    </source>
</evidence>
<organism evidence="2 3">
    <name type="scientific">Favolaschia claudopus</name>
    <dbReference type="NCBI Taxonomy" id="2862362"/>
    <lineage>
        <taxon>Eukaryota</taxon>
        <taxon>Fungi</taxon>
        <taxon>Dikarya</taxon>
        <taxon>Basidiomycota</taxon>
        <taxon>Agaricomycotina</taxon>
        <taxon>Agaricomycetes</taxon>
        <taxon>Agaricomycetidae</taxon>
        <taxon>Agaricales</taxon>
        <taxon>Marasmiineae</taxon>
        <taxon>Mycenaceae</taxon>
        <taxon>Favolaschia</taxon>
    </lineage>
</organism>
<proteinExistence type="predicted"/>
<keyword evidence="1" id="KW-0732">Signal</keyword>
<protein>
    <submittedName>
        <fullName evidence="2">Asparaginase</fullName>
    </submittedName>
</protein>
<feature type="signal peptide" evidence="1">
    <location>
        <begin position="1"/>
        <end position="22"/>
    </location>
</feature>
<comment type="caution">
    <text evidence="2">The sequence shown here is derived from an EMBL/GenBank/DDBJ whole genome shotgun (WGS) entry which is preliminary data.</text>
</comment>
<sequence>MQLNTFFTALVVVAAANHGARATIVQFSTSSGCSSFQDTYQGDCNFCSDPPGDFASVLFSDLPSSYRVTVHNEDNCTPASQVGQGFGAACWNKGGTALRSAWVACAGQKREMMRGDNTTADAADKATVVA</sequence>
<dbReference type="AlphaFoldDB" id="A0AAV9ZE50"/>